<protein>
    <recommendedName>
        <fullName evidence="4">Glycoside hydrolase family 42 N-terminal domain-containing protein</fullName>
    </recommendedName>
</protein>
<dbReference type="Gene3D" id="3.20.20.80">
    <property type="entry name" value="Glycosidases"/>
    <property type="match status" value="1"/>
</dbReference>
<dbReference type="InterPro" id="IPR017853">
    <property type="entry name" value="GH"/>
</dbReference>
<sequence>MRIFQKIIKYAAFLLAATIVLSFIFFFVGKSRPAADIRWGVNFSYSHAEELGLDWQETYLTFLDELGVKRFKLITQWDLLEPSPGKFDFEAVDWQLREAEKRGARAFLVLGMKTPRYPECHIPGWAANFSQKEREAAVLNFLEASIKHFKETPTIWAWQIENEPLFPFGECPEMRKEFWREEINLVKSLDPARPVIATDSGEWSLWFQAARVGDIVGTTLYRKVWFKELDIYTPYPLPPVFYGRKAWLVKFLFGKDVINVELQAEPWGPTLLYDLPLEEQDKTMNLERFKKIISYAKNTGMSEFYFWGAEWWHWLKEADNNSAIWEEAKKLF</sequence>
<accession>A0A0G1W9Y1</accession>
<evidence type="ECO:0000313" key="3">
    <source>
        <dbReference type="Proteomes" id="UP000034224"/>
    </source>
</evidence>
<feature type="transmembrane region" description="Helical" evidence="1">
    <location>
        <begin position="7"/>
        <end position="28"/>
    </location>
</feature>
<proteinExistence type="predicted"/>
<dbReference type="AlphaFoldDB" id="A0A0G1W9Y1"/>
<keyword evidence="1" id="KW-0472">Membrane</keyword>
<organism evidence="2 3">
    <name type="scientific">Candidatus Jorgensenbacteria bacterium GW2011_GWB1_50_10</name>
    <dbReference type="NCBI Taxonomy" id="1618665"/>
    <lineage>
        <taxon>Bacteria</taxon>
        <taxon>Candidatus Joergenseniibacteriota</taxon>
    </lineage>
</organism>
<evidence type="ECO:0000313" key="2">
    <source>
        <dbReference type="EMBL" id="KKW15415.1"/>
    </source>
</evidence>
<evidence type="ECO:0000256" key="1">
    <source>
        <dbReference type="SAM" id="Phobius"/>
    </source>
</evidence>
<comment type="caution">
    <text evidence="2">The sequence shown here is derived from an EMBL/GenBank/DDBJ whole genome shotgun (WGS) entry which is preliminary data.</text>
</comment>
<gene>
    <name evidence="2" type="ORF">UY55_C0001G0169</name>
</gene>
<dbReference type="Proteomes" id="UP000034224">
    <property type="component" value="Unassembled WGS sequence"/>
</dbReference>
<dbReference type="EMBL" id="LCQK01000001">
    <property type="protein sequence ID" value="KKW15415.1"/>
    <property type="molecule type" value="Genomic_DNA"/>
</dbReference>
<name>A0A0G1W9Y1_9BACT</name>
<dbReference type="SUPFAM" id="SSF51445">
    <property type="entry name" value="(Trans)glycosidases"/>
    <property type="match status" value="1"/>
</dbReference>
<keyword evidence="1" id="KW-0812">Transmembrane</keyword>
<reference evidence="2 3" key="1">
    <citation type="journal article" date="2015" name="Nature">
        <title>rRNA introns, odd ribosomes, and small enigmatic genomes across a large radiation of phyla.</title>
        <authorList>
            <person name="Brown C.T."/>
            <person name="Hug L.A."/>
            <person name="Thomas B.C."/>
            <person name="Sharon I."/>
            <person name="Castelle C.J."/>
            <person name="Singh A."/>
            <person name="Wilkins M.J."/>
            <person name="Williams K.H."/>
            <person name="Banfield J.F."/>
        </authorList>
    </citation>
    <scope>NUCLEOTIDE SEQUENCE [LARGE SCALE GENOMIC DNA]</scope>
</reference>
<evidence type="ECO:0008006" key="4">
    <source>
        <dbReference type="Google" id="ProtNLM"/>
    </source>
</evidence>
<keyword evidence="1" id="KW-1133">Transmembrane helix</keyword>
<dbReference type="STRING" id="1618665.UY55_C0001G0169"/>